<evidence type="ECO:0000259" key="1">
    <source>
        <dbReference type="PROSITE" id="PS50943"/>
    </source>
</evidence>
<proteinExistence type="predicted"/>
<gene>
    <name evidence="2" type="ORF">HZF10_13565</name>
</gene>
<dbReference type="SMART" id="SM00530">
    <property type="entry name" value="HTH_XRE"/>
    <property type="match status" value="1"/>
</dbReference>
<dbReference type="Proteomes" id="UP000535020">
    <property type="component" value="Unassembled WGS sequence"/>
</dbReference>
<dbReference type="EMBL" id="JACBJI010000006">
    <property type="protein sequence ID" value="NYA71952.1"/>
    <property type="molecule type" value="Genomic_DNA"/>
</dbReference>
<dbReference type="CDD" id="cd00093">
    <property type="entry name" value="HTH_XRE"/>
    <property type="match status" value="1"/>
</dbReference>
<dbReference type="SUPFAM" id="SSF47413">
    <property type="entry name" value="lambda repressor-like DNA-binding domains"/>
    <property type="match status" value="1"/>
</dbReference>
<dbReference type="InterPro" id="IPR010982">
    <property type="entry name" value="Lambda_DNA-bd_dom_sf"/>
</dbReference>
<dbReference type="InterPro" id="IPR036286">
    <property type="entry name" value="LexA/Signal_pep-like_sf"/>
</dbReference>
<organism evidence="2 3">
    <name type="scientific">Flavobacterium agri</name>
    <dbReference type="NCBI Taxonomy" id="2743471"/>
    <lineage>
        <taxon>Bacteria</taxon>
        <taxon>Pseudomonadati</taxon>
        <taxon>Bacteroidota</taxon>
        <taxon>Flavobacteriia</taxon>
        <taxon>Flavobacteriales</taxon>
        <taxon>Flavobacteriaceae</taxon>
        <taxon>Flavobacterium</taxon>
    </lineage>
</organism>
<sequence length="252" mass="28843">MSIFSDNLRYLRESRNESQQKTAEALDIKRGRYEPYESGKVEPPYEMLVRLSRFYGISIDLLLTVDLRKYDIEDMLRLADNRIVLPIAVDQHGENLIEVVPHKARLGYASGYADPEFIESLQTLSLPFLRNGKFRAFPASGDSMPPHRDSSYIIGKHLENLGDVSDGKTYILVTKNDGIVYKRLSRNANSSFTASSDNIVYAPYVVEYREILEVWEFVCSIETEAFAPDDVDVETVRGMFQELRKEIRGLRG</sequence>
<dbReference type="PROSITE" id="PS50943">
    <property type="entry name" value="HTH_CROC1"/>
    <property type="match status" value="1"/>
</dbReference>
<evidence type="ECO:0000313" key="2">
    <source>
        <dbReference type="EMBL" id="NYA71952.1"/>
    </source>
</evidence>
<name>A0A7Y8Y3Q3_9FLAO</name>
<reference evidence="2 3" key="1">
    <citation type="submission" date="2020-07" db="EMBL/GenBank/DDBJ databases">
        <authorList>
            <person name="Sun Q."/>
        </authorList>
    </citation>
    <scope>NUCLEOTIDE SEQUENCE [LARGE SCALE GENOMIC DNA]</scope>
    <source>
        <strain evidence="2 3">MAH-1</strain>
    </source>
</reference>
<dbReference type="Gene3D" id="1.10.260.40">
    <property type="entry name" value="lambda repressor-like DNA-binding domains"/>
    <property type="match status" value="1"/>
</dbReference>
<dbReference type="GO" id="GO:0003677">
    <property type="term" value="F:DNA binding"/>
    <property type="evidence" value="ECO:0007669"/>
    <property type="project" value="InterPro"/>
</dbReference>
<dbReference type="SUPFAM" id="SSF51306">
    <property type="entry name" value="LexA/Signal peptidase"/>
    <property type="match status" value="1"/>
</dbReference>
<accession>A0A7Y8Y3Q3</accession>
<protein>
    <submittedName>
        <fullName evidence="2">Helix-turn-helix domain-containing protein</fullName>
    </submittedName>
</protein>
<comment type="caution">
    <text evidence="2">The sequence shown here is derived from an EMBL/GenBank/DDBJ whole genome shotgun (WGS) entry which is preliminary data.</text>
</comment>
<dbReference type="RefSeq" id="WP_176006763.1">
    <property type="nucleotide sequence ID" value="NZ_JABWMI010000015.1"/>
</dbReference>
<dbReference type="Gene3D" id="2.10.109.10">
    <property type="entry name" value="Umud Fragment, subunit A"/>
    <property type="match status" value="1"/>
</dbReference>
<feature type="domain" description="HTH cro/C1-type" evidence="1">
    <location>
        <begin position="8"/>
        <end position="62"/>
    </location>
</feature>
<dbReference type="AlphaFoldDB" id="A0A7Y8Y3Q3"/>
<evidence type="ECO:0000313" key="3">
    <source>
        <dbReference type="Proteomes" id="UP000535020"/>
    </source>
</evidence>
<keyword evidence="3" id="KW-1185">Reference proteome</keyword>
<dbReference type="Pfam" id="PF12844">
    <property type="entry name" value="HTH_19"/>
    <property type="match status" value="1"/>
</dbReference>
<dbReference type="InterPro" id="IPR001387">
    <property type="entry name" value="Cro/C1-type_HTH"/>
</dbReference>